<protein>
    <recommendedName>
        <fullName evidence="1">Phospholipase D-like domain-containing protein</fullName>
    </recommendedName>
</protein>
<dbReference type="InterPro" id="IPR025202">
    <property type="entry name" value="PLD-like_dom"/>
</dbReference>
<dbReference type="Gene3D" id="3.30.870.10">
    <property type="entry name" value="Endonuclease Chain A"/>
    <property type="match status" value="1"/>
</dbReference>
<proteinExistence type="predicted"/>
<feature type="domain" description="Phospholipase D-like" evidence="1">
    <location>
        <begin position="310"/>
        <end position="453"/>
    </location>
</feature>
<evidence type="ECO:0000313" key="2">
    <source>
        <dbReference type="EMBL" id="OGZ05125.1"/>
    </source>
</evidence>
<evidence type="ECO:0000313" key="3">
    <source>
        <dbReference type="Proteomes" id="UP000177122"/>
    </source>
</evidence>
<accession>A0A1G2CUT2</accession>
<name>A0A1G2CUT2_9BACT</name>
<comment type="caution">
    <text evidence="2">The sequence shown here is derived from an EMBL/GenBank/DDBJ whole genome shotgun (WGS) entry which is preliminary data.</text>
</comment>
<sequence length="489" mass="54968">MTRLFLGALKFILVVMVFTASYQWWRPLPDTLLPFSNEYNVPDSSVKFFADYTYVDKNGERKTEQEIWDRAFTLIGGASHYMLFDLSLFNDFQSQVPETTRALSYELAQKISDKLSVDRHIAVALIADPVNTLYGGMLSAQQTILRKAGVVIIEPDLTVFRDPNLLFSSLWRPFFSWWGNSTTGGWLPHPYQSVGSKITLRTWLHVLNLKADERNLFVVDQTVGKGVKTSSQKMVSFITSAVLADGASADGNVALEVRDGIWKNVVENERRLAQVSGRAIVSYDSALTLDETGPVRVQLISETMIKDAILRLLAGAKHGDMLQLVLHHLSERDIIAAIIDASNRGAIIRIILDPGLSEARFDVYGLPNRPVAKELVNKSLSGITIRWCDTHREQCRANFFSGHSASSTFMMLGSADFTRRDLDGFNLTTDILASADAPFTAWNDGAKYFNRMWDNEDGSFTTSYDVYADNTLWRSSVYRMMERTGLNTF</sequence>
<organism evidence="2 3">
    <name type="scientific">Candidatus Lloydbacteria bacterium RIFCSPHIGHO2_01_FULL_49_22</name>
    <dbReference type="NCBI Taxonomy" id="1798658"/>
    <lineage>
        <taxon>Bacteria</taxon>
        <taxon>Candidatus Lloydiibacteriota</taxon>
    </lineage>
</organism>
<dbReference type="Pfam" id="PF13091">
    <property type="entry name" value="PLDc_2"/>
    <property type="match status" value="1"/>
</dbReference>
<dbReference type="EMBL" id="MHLI01000015">
    <property type="protein sequence ID" value="OGZ05125.1"/>
    <property type="molecule type" value="Genomic_DNA"/>
</dbReference>
<gene>
    <name evidence="2" type="ORF">A2845_02275</name>
</gene>
<reference evidence="2 3" key="1">
    <citation type="journal article" date="2016" name="Nat. Commun.">
        <title>Thousands of microbial genomes shed light on interconnected biogeochemical processes in an aquifer system.</title>
        <authorList>
            <person name="Anantharaman K."/>
            <person name="Brown C.T."/>
            <person name="Hug L.A."/>
            <person name="Sharon I."/>
            <person name="Castelle C.J."/>
            <person name="Probst A.J."/>
            <person name="Thomas B.C."/>
            <person name="Singh A."/>
            <person name="Wilkins M.J."/>
            <person name="Karaoz U."/>
            <person name="Brodie E.L."/>
            <person name="Williams K.H."/>
            <person name="Hubbard S.S."/>
            <person name="Banfield J.F."/>
        </authorList>
    </citation>
    <scope>NUCLEOTIDE SEQUENCE [LARGE SCALE GENOMIC DNA]</scope>
</reference>
<dbReference type="SUPFAM" id="SSF56024">
    <property type="entry name" value="Phospholipase D/nuclease"/>
    <property type="match status" value="1"/>
</dbReference>
<evidence type="ECO:0000259" key="1">
    <source>
        <dbReference type="Pfam" id="PF13091"/>
    </source>
</evidence>
<dbReference type="Proteomes" id="UP000177122">
    <property type="component" value="Unassembled WGS sequence"/>
</dbReference>
<dbReference type="AlphaFoldDB" id="A0A1G2CUT2"/>